<feature type="domain" description="N-acetyltransferase" evidence="3">
    <location>
        <begin position="47"/>
        <end position="189"/>
    </location>
</feature>
<evidence type="ECO:0000256" key="2">
    <source>
        <dbReference type="ARBA" id="ARBA00023315"/>
    </source>
</evidence>
<dbReference type="PANTHER" id="PTHR43420:SF12">
    <property type="entry name" value="N-ACETYLTRANSFERASE DOMAIN-CONTAINING PROTEIN"/>
    <property type="match status" value="1"/>
</dbReference>
<dbReference type="SUPFAM" id="SSF55729">
    <property type="entry name" value="Acyl-CoA N-acyltransferases (Nat)"/>
    <property type="match status" value="1"/>
</dbReference>
<keyword evidence="5" id="KW-1185">Reference proteome</keyword>
<dbReference type="Gene3D" id="3.40.630.30">
    <property type="match status" value="1"/>
</dbReference>
<name>A0ABY5SLU6_9MICO</name>
<evidence type="ECO:0000313" key="5">
    <source>
        <dbReference type="Proteomes" id="UP001064879"/>
    </source>
</evidence>
<evidence type="ECO:0000259" key="3">
    <source>
        <dbReference type="PROSITE" id="PS51186"/>
    </source>
</evidence>
<evidence type="ECO:0000256" key="1">
    <source>
        <dbReference type="ARBA" id="ARBA00022679"/>
    </source>
</evidence>
<dbReference type="RefSeq" id="WP_265417808.1">
    <property type="nucleotide sequence ID" value="NZ_CP093443.1"/>
</dbReference>
<keyword evidence="2 4" id="KW-0012">Acyltransferase</keyword>
<dbReference type="InterPro" id="IPR050680">
    <property type="entry name" value="YpeA/RimI_acetyltransf"/>
</dbReference>
<sequence>MTFTTIAELPWWDLAEVADHDAAIFGPTAWTLGYYWAVKAQNGTIMLAARTTSAGDTNANVNFTDDGEDATASARELAANANFADDGEDGTASAGELAGWIVMSSAGAEADVMTIATTEAARGKGIGRDLLQAGIDWAKDCGADVVHLEVDERNASALALYASFGFEEWGRRPDYYPGAAGILMRLRTTA</sequence>
<accession>A0ABY5SLU6</accession>
<dbReference type="InterPro" id="IPR000182">
    <property type="entry name" value="GNAT_dom"/>
</dbReference>
<dbReference type="Proteomes" id="UP001064879">
    <property type="component" value="Chromosome"/>
</dbReference>
<dbReference type="EMBL" id="CP093443">
    <property type="protein sequence ID" value="UVI35135.1"/>
    <property type="molecule type" value="Genomic_DNA"/>
</dbReference>
<dbReference type="EC" id="2.3.1.-" evidence="4"/>
<evidence type="ECO:0000313" key="4">
    <source>
        <dbReference type="EMBL" id="UVI35135.1"/>
    </source>
</evidence>
<dbReference type="PANTHER" id="PTHR43420">
    <property type="entry name" value="ACETYLTRANSFERASE"/>
    <property type="match status" value="1"/>
</dbReference>
<dbReference type="PROSITE" id="PS51186">
    <property type="entry name" value="GNAT"/>
    <property type="match status" value="1"/>
</dbReference>
<keyword evidence="1 4" id="KW-0808">Transferase</keyword>
<proteinExistence type="predicted"/>
<dbReference type="Pfam" id="PF00583">
    <property type="entry name" value="Acetyltransf_1"/>
    <property type="match status" value="1"/>
</dbReference>
<protein>
    <submittedName>
        <fullName evidence="4">GNAT family N-acetyltransferase</fullName>
        <ecNumber evidence="4">2.3.1.-</ecNumber>
    </submittedName>
</protein>
<reference evidence="4" key="1">
    <citation type="submission" date="2022-03" db="EMBL/GenBank/DDBJ databases">
        <title>Brevibacterium spongiae sp. nov., isolated from marine sponge.</title>
        <authorList>
            <person name="Li Z."/>
            <person name="Zhang M."/>
        </authorList>
    </citation>
    <scope>NUCLEOTIDE SEQUENCE</scope>
    <source>
        <strain evidence="4">WHS-Z9</strain>
    </source>
</reference>
<dbReference type="InterPro" id="IPR016181">
    <property type="entry name" value="Acyl_CoA_acyltransferase"/>
</dbReference>
<dbReference type="CDD" id="cd04301">
    <property type="entry name" value="NAT_SF"/>
    <property type="match status" value="1"/>
</dbReference>
<organism evidence="4 5">
    <name type="scientific">Brevibacterium spongiae</name>
    <dbReference type="NCBI Taxonomy" id="2909672"/>
    <lineage>
        <taxon>Bacteria</taxon>
        <taxon>Bacillati</taxon>
        <taxon>Actinomycetota</taxon>
        <taxon>Actinomycetes</taxon>
        <taxon>Micrococcales</taxon>
        <taxon>Brevibacteriaceae</taxon>
        <taxon>Brevibacterium</taxon>
    </lineage>
</organism>
<dbReference type="GO" id="GO:0016746">
    <property type="term" value="F:acyltransferase activity"/>
    <property type="evidence" value="ECO:0007669"/>
    <property type="project" value="UniProtKB-KW"/>
</dbReference>
<gene>
    <name evidence="4" type="ORF">L1F31_13555</name>
</gene>